<name>A0A6G1E5A0_9ORYZ</name>
<reference evidence="1 2" key="1">
    <citation type="submission" date="2019-11" db="EMBL/GenBank/DDBJ databases">
        <title>Whole genome sequence of Oryza granulata.</title>
        <authorList>
            <person name="Li W."/>
        </authorList>
    </citation>
    <scope>NUCLEOTIDE SEQUENCE [LARGE SCALE GENOMIC DNA]</scope>
    <source>
        <strain evidence="2">cv. Menghai</strain>
        <tissue evidence="1">Leaf</tissue>
    </source>
</reference>
<dbReference type="EMBL" id="SPHZ02000005">
    <property type="protein sequence ID" value="KAF0919907.1"/>
    <property type="molecule type" value="Genomic_DNA"/>
</dbReference>
<organism evidence="1 2">
    <name type="scientific">Oryza meyeriana var. granulata</name>
    <dbReference type="NCBI Taxonomy" id="110450"/>
    <lineage>
        <taxon>Eukaryota</taxon>
        <taxon>Viridiplantae</taxon>
        <taxon>Streptophyta</taxon>
        <taxon>Embryophyta</taxon>
        <taxon>Tracheophyta</taxon>
        <taxon>Spermatophyta</taxon>
        <taxon>Magnoliopsida</taxon>
        <taxon>Liliopsida</taxon>
        <taxon>Poales</taxon>
        <taxon>Poaceae</taxon>
        <taxon>BOP clade</taxon>
        <taxon>Oryzoideae</taxon>
        <taxon>Oryzeae</taxon>
        <taxon>Oryzinae</taxon>
        <taxon>Oryza</taxon>
        <taxon>Oryza meyeriana</taxon>
    </lineage>
</organism>
<sequence length="98" mass="10721">MVWWRRVLRWRRDSTGRSGATHVWAALDASMWRGPSWWFSVAVMALRVHTRSSAVGGHVRVAGAGGSDEKCSGESMGFAEGVNVAHMGAMHRSNMAHG</sequence>
<comment type="caution">
    <text evidence="1">The sequence shown here is derived from an EMBL/GenBank/DDBJ whole genome shotgun (WGS) entry which is preliminary data.</text>
</comment>
<keyword evidence="2" id="KW-1185">Reference proteome</keyword>
<dbReference type="AlphaFoldDB" id="A0A6G1E5A0"/>
<proteinExistence type="predicted"/>
<protein>
    <submittedName>
        <fullName evidence="1">Uncharacterized protein</fullName>
    </submittedName>
</protein>
<accession>A0A6G1E5A0</accession>
<dbReference type="Proteomes" id="UP000479710">
    <property type="component" value="Unassembled WGS sequence"/>
</dbReference>
<evidence type="ECO:0000313" key="2">
    <source>
        <dbReference type="Proteomes" id="UP000479710"/>
    </source>
</evidence>
<evidence type="ECO:0000313" key="1">
    <source>
        <dbReference type="EMBL" id="KAF0919907.1"/>
    </source>
</evidence>
<gene>
    <name evidence="1" type="ORF">E2562_032319</name>
</gene>